<evidence type="ECO:0000313" key="5">
    <source>
        <dbReference type="EMBL" id="MBA5606129.1"/>
    </source>
</evidence>
<feature type="binding site" evidence="3">
    <location>
        <position position="17"/>
    </location>
    <ligand>
        <name>a divalent metal cation</name>
        <dbReference type="ChEBI" id="CHEBI:60240"/>
    </ligand>
</feature>
<evidence type="ECO:0000256" key="2">
    <source>
        <dbReference type="PIRSR" id="PIRSR605511-1"/>
    </source>
</evidence>
<evidence type="ECO:0000256" key="1">
    <source>
        <dbReference type="ARBA" id="ARBA00008853"/>
    </source>
</evidence>
<evidence type="ECO:0000313" key="6">
    <source>
        <dbReference type="Proteomes" id="UP000566711"/>
    </source>
</evidence>
<name>A0A7W2EHP3_9BURK</name>
<organism evidence="5 6">
    <name type="scientific">Rugamonas fusca</name>
    <dbReference type="NCBI Taxonomy" id="2758568"/>
    <lineage>
        <taxon>Bacteria</taxon>
        <taxon>Pseudomonadati</taxon>
        <taxon>Pseudomonadota</taxon>
        <taxon>Betaproteobacteria</taxon>
        <taxon>Burkholderiales</taxon>
        <taxon>Oxalobacteraceae</taxon>
        <taxon>Telluria group</taxon>
        <taxon>Rugamonas</taxon>
    </lineage>
</organism>
<feature type="domain" description="SMP-30/Gluconolactonase/LRE-like region" evidence="4">
    <location>
        <begin position="15"/>
        <end position="258"/>
    </location>
</feature>
<comment type="similarity">
    <text evidence="1">Belongs to the SMP-30/CGR1 family.</text>
</comment>
<dbReference type="InterPro" id="IPR011042">
    <property type="entry name" value="6-blade_b-propeller_TolB-like"/>
</dbReference>
<dbReference type="PANTHER" id="PTHR10907:SF47">
    <property type="entry name" value="REGUCALCIN"/>
    <property type="match status" value="1"/>
</dbReference>
<reference evidence="5 6" key="1">
    <citation type="submission" date="2020-07" db="EMBL/GenBank/DDBJ databases">
        <title>Novel species isolated from subtropical streams in China.</title>
        <authorList>
            <person name="Lu H."/>
        </authorList>
    </citation>
    <scope>NUCLEOTIDE SEQUENCE [LARGE SCALE GENOMIC DNA]</scope>
    <source>
        <strain evidence="5 6">FT3S</strain>
    </source>
</reference>
<dbReference type="EMBL" id="JACEZS010000009">
    <property type="protein sequence ID" value="MBA5606129.1"/>
    <property type="molecule type" value="Genomic_DNA"/>
</dbReference>
<dbReference type="Proteomes" id="UP000566711">
    <property type="component" value="Unassembled WGS sequence"/>
</dbReference>
<dbReference type="GO" id="GO:0004341">
    <property type="term" value="F:gluconolactonase activity"/>
    <property type="evidence" value="ECO:0007669"/>
    <property type="project" value="TreeGrafter"/>
</dbReference>
<dbReference type="PANTHER" id="PTHR10907">
    <property type="entry name" value="REGUCALCIN"/>
    <property type="match status" value="1"/>
</dbReference>
<dbReference type="SUPFAM" id="SSF63829">
    <property type="entry name" value="Calcium-dependent phosphotriesterase"/>
    <property type="match status" value="1"/>
</dbReference>
<comment type="cofactor">
    <cofactor evidence="3">
        <name>Zn(2+)</name>
        <dbReference type="ChEBI" id="CHEBI:29105"/>
    </cofactor>
    <text evidence="3">Binds 1 divalent metal cation per subunit.</text>
</comment>
<feature type="binding site" evidence="3">
    <location>
        <position position="103"/>
    </location>
    <ligand>
        <name>substrate</name>
    </ligand>
</feature>
<protein>
    <submittedName>
        <fullName evidence="5">SMP-30/gluconolactonase/LRE family protein</fullName>
    </submittedName>
</protein>
<dbReference type="Gene3D" id="2.120.10.30">
    <property type="entry name" value="TolB, C-terminal domain"/>
    <property type="match status" value="1"/>
</dbReference>
<proteinExistence type="inferred from homology"/>
<comment type="caution">
    <text evidence="5">The sequence shown here is derived from an EMBL/GenBank/DDBJ whole genome shotgun (WGS) entry which is preliminary data.</text>
</comment>
<keyword evidence="3" id="KW-0862">Zinc</keyword>
<keyword evidence="3" id="KW-0479">Metal-binding</keyword>
<dbReference type="InterPro" id="IPR005511">
    <property type="entry name" value="SMP-30"/>
</dbReference>
<gene>
    <name evidence="5" type="ORF">H3H36_12255</name>
</gene>
<dbReference type="RefSeq" id="WP_182217883.1">
    <property type="nucleotide sequence ID" value="NZ_JACEZS010000009.1"/>
</dbReference>
<feature type="binding site" evidence="3">
    <location>
        <position position="101"/>
    </location>
    <ligand>
        <name>substrate</name>
    </ligand>
</feature>
<feature type="binding site" evidence="3">
    <location>
        <position position="200"/>
    </location>
    <ligand>
        <name>a divalent metal cation</name>
        <dbReference type="ChEBI" id="CHEBI:60240"/>
    </ligand>
</feature>
<dbReference type="PRINTS" id="PR01790">
    <property type="entry name" value="SMP30FAMILY"/>
</dbReference>
<dbReference type="AlphaFoldDB" id="A0A7W2EHP3"/>
<feature type="binding site" evidence="3">
    <location>
        <position position="151"/>
    </location>
    <ligand>
        <name>a divalent metal cation</name>
        <dbReference type="ChEBI" id="CHEBI:60240"/>
    </ligand>
</feature>
<keyword evidence="6" id="KW-1185">Reference proteome</keyword>
<accession>A0A7W2EHP3</accession>
<dbReference type="GO" id="GO:0005509">
    <property type="term" value="F:calcium ion binding"/>
    <property type="evidence" value="ECO:0007669"/>
    <property type="project" value="TreeGrafter"/>
</dbReference>
<dbReference type="GO" id="GO:0019853">
    <property type="term" value="P:L-ascorbic acid biosynthetic process"/>
    <property type="evidence" value="ECO:0007669"/>
    <property type="project" value="TreeGrafter"/>
</dbReference>
<dbReference type="InterPro" id="IPR013658">
    <property type="entry name" value="SGL"/>
</dbReference>
<sequence>MVAPLTLLVDAGDELGEGVLWCDRSARVYWTDIQGARLHGYSLATGEHRLWHLPERLCSFALTDDPDLLLAGLASRLAWLDLRDGTVSTIVAVEPELAHTRVNDARCDRQGRFVFGTLDERADKEAIGGYYRLNTDLTLERLPLPGCAIANSICFGLDGDTMYYSDTQRQTIVRWDGYGSGGPARTTMFADLRGSDAWPDGSVIDEQGYLWNAQWGASRVARYAPDGTLMATWPLPVTQPSCLCLGGAGFNQLFVTTAWEGLGAQARAAQPMAGGLFGAEVAGVRGLPESRFGALP</sequence>
<evidence type="ECO:0000256" key="3">
    <source>
        <dbReference type="PIRSR" id="PIRSR605511-2"/>
    </source>
</evidence>
<dbReference type="Pfam" id="PF08450">
    <property type="entry name" value="SGL"/>
    <property type="match status" value="1"/>
</dbReference>
<feature type="active site" description="Proton donor/acceptor" evidence="2">
    <location>
        <position position="200"/>
    </location>
</feature>
<evidence type="ECO:0000259" key="4">
    <source>
        <dbReference type="Pfam" id="PF08450"/>
    </source>
</evidence>